<evidence type="ECO:0000313" key="2">
    <source>
        <dbReference type="Proteomes" id="UP000724584"/>
    </source>
</evidence>
<proteinExistence type="predicted"/>
<sequence length="327" mass="35180">MAKPQCSRLAHSNHPRAISAQDAAAGFWEQLAGGCLQACQAQSRLVRRHWQAEFTQDPGRDEETDSAGVGPCTGTAQVCGGSGKLTAKSSRSRGWSPEVELTMTKPASRQDGLPVMEHESWTPTPIRLLNRKPPLGTAKHGRDPQSHDGRGMSGCKPSVRNARIADVCDLFLGYRSRSAQEHCTVVGARGRRLSMDGEAFPGPVVLSSERMVWLKRDRPSSGGWGETVPLACLMLPGGEKPGQFGKVLAAPVLRVQIAPIDRRRADGDAGEPAVPWNGRTRQGINTHNDAAVPSAVEVETKDGRPALLLQATFPCKPGAREFRFADG</sequence>
<keyword evidence="2" id="KW-1185">Reference proteome</keyword>
<dbReference type="Proteomes" id="UP000724584">
    <property type="component" value="Unassembled WGS sequence"/>
</dbReference>
<gene>
    <name evidence="1" type="ORF">F5144DRAFT_485097</name>
</gene>
<protein>
    <submittedName>
        <fullName evidence="1">Uncharacterized protein</fullName>
    </submittedName>
</protein>
<name>A0ACB7PJL5_9PEZI</name>
<reference evidence="1 2" key="1">
    <citation type="journal article" date="2021" name="Nat. Commun.">
        <title>Genetic determinants of endophytism in the Arabidopsis root mycobiome.</title>
        <authorList>
            <person name="Mesny F."/>
            <person name="Miyauchi S."/>
            <person name="Thiergart T."/>
            <person name="Pickel B."/>
            <person name="Atanasova L."/>
            <person name="Karlsson M."/>
            <person name="Huettel B."/>
            <person name="Barry K.W."/>
            <person name="Haridas S."/>
            <person name="Chen C."/>
            <person name="Bauer D."/>
            <person name="Andreopoulos W."/>
            <person name="Pangilinan J."/>
            <person name="LaButti K."/>
            <person name="Riley R."/>
            <person name="Lipzen A."/>
            <person name="Clum A."/>
            <person name="Drula E."/>
            <person name="Henrissat B."/>
            <person name="Kohler A."/>
            <person name="Grigoriev I.V."/>
            <person name="Martin F.M."/>
            <person name="Hacquard S."/>
        </authorList>
    </citation>
    <scope>NUCLEOTIDE SEQUENCE [LARGE SCALE GENOMIC DNA]</scope>
    <source>
        <strain evidence="1 2">MPI-SDFR-AT-0079</strain>
    </source>
</reference>
<organism evidence="1 2">
    <name type="scientific">Chaetomium tenue</name>
    <dbReference type="NCBI Taxonomy" id="1854479"/>
    <lineage>
        <taxon>Eukaryota</taxon>
        <taxon>Fungi</taxon>
        <taxon>Dikarya</taxon>
        <taxon>Ascomycota</taxon>
        <taxon>Pezizomycotina</taxon>
        <taxon>Sordariomycetes</taxon>
        <taxon>Sordariomycetidae</taxon>
        <taxon>Sordariales</taxon>
        <taxon>Chaetomiaceae</taxon>
        <taxon>Chaetomium</taxon>
    </lineage>
</organism>
<comment type="caution">
    <text evidence="1">The sequence shown here is derived from an EMBL/GenBank/DDBJ whole genome shotgun (WGS) entry which is preliminary data.</text>
</comment>
<evidence type="ECO:0000313" key="1">
    <source>
        <dbReference type="EMBL" id="KAH6640581.1"/>
    </source>
</evidence>
<dbReference type="EMBL" id="JAGIZQ010000002">
    <property type="protein sequence ID" value="KAH6640581.1"/>
    <property type="molecule type" value="Genomic_DNA"/>
</dbReference>
<accession>A0ACB7PJL5</accession>